<organism evidence="4 5">
    <name type="scientific">Streptomyces yaizuensis</name>
    <dbReference type="NCBI Taxonomy" id="2989713"/>
    <lineage>
        <taxon>Bacteria</taxon>
        <taxon>Bacillati</taxon>
        <taxon>Actinomycetota</taxon>
        <taxon>Actinomycetes</taxon>
        <taxon>Kitasatosporales</taxon>
        <taxon>Streptomycetaceae</taxon>
        <taxon>Streptomyces</taxon>
    </lineage>
</organism>
<dbReference type="InterPro" id="IPR043504">
    <property type="entry name" value="Peptidase_S1_PA_chymotrypsin"/>
</dbReference>
<dbReference type="PANTHER" id="PTHR15462:SF19">
    <property type="entry name" value="PEPTIDASE S1 DOMAIN-CONTAINING PROTEIN"/>
    <property type="match status" value="1"/>
</dbReference>
<feature type="signal peptide" evidence="3">
    <location>
        <begin position="1"/>
        <end position="23"/>
    </location>
</feature>
<sequence>MRPTISWPAAAALALAVVFTASGCGGTGGNAVKESAADAAAEAAGTAAGFPAEVAERLRENGLDPSAWLDGAWRDWDEDTWLREARDFVNPVIRDLWGPEPMTSARPPAQTLADGDTAGDQGVSDPEPRPVTAVREEPPYQRNAAPVGKVFFDGPQGAMVCSATVVKDPAAPGRSNLVWTAGHCVHAGKDGGWYRNIAFVPAYNDQGRPPEKLASAPAEEVAPYGVHWADWASTSQEWITRGGPTGGAGAPYDYAVLRVKPREGARSLEETVGTALDIDFAAPDAREISALGAWGYPAAAPFNGAIMHKCLDRPGRLSLGSVFKVASSARRAGPAGSGAVHRKAEEGVHAEHRRLTTTQRGAVPGHAGQTGL</sequence>
<reference evidence="4 5" key="1">
    <citation type="submission" date="2022-10" db="EMBL/GenBank/DDBJ databases">
        <title>Draft genome sequence of Streptomyces sp. YSPA8.</title>
        <authorList>
            <person name="Moriuchi R."/>
            <person name="Dohra H."/>
            <person name="Yamamura H."/>
            <person name="Kodani S."/>
        </authorList>
    </citation>
    <scope>NUCLEOTIDE SEQUENCE [LARGE SCALE GENOMIC DNA]</scope>
    <source>
        <strain evidence="4 5">YSPA8</strain>
    </source>
</reference>
<dbReference type="EMBL" id="BSBI01000022">
    <property type="protein sequence ID" value="GLF99681.1"/>
    <property type="molecule type" value="Genomic_DNA"/>
</dbReference>
<dbReference type="Gene3D" id="2.40.10.10">
    <property type="entry name" value="Trypsin-like serine proteases"/>
    <property type="match status" value="1"/>
</dbReference>
<dbReference type="PROSITE" id="PS51257">
    <property type="entry name" value="PROKAR_LIPOPROTEIN"/>
    <property type="match status" value="1"/>
</dbReference>
<feature type="chain" id="PRO_5046063427" evidence="3">
    <location>
        <begin position="24"/>
        <end position="372"/>
    </location>
</feature>
<evidence type="ECO:0000313" key="4">
    <source>
        <dbReference type="EMBL" id="GLF99681.1"/>
    </source>
</evidence>
<keyword evidence="1 3" id="KW-0732">Signal</keyword>
<proteinExistence type="predicted"/>
<keyword evidence="5" id="KW-1185">Reference proteome</keyword>
<dbReference type="RefSeq" id="WP_323451617.1">
    <property type="nucleotide sequence ID" value="NZ_BSBI01000022.1"/>
</dbReference>
<evidence type="ECO:0000256" key="3">
    <source>
        <dbReference type="SAM" id="SignalP"/>
    </source>
</evidence>
<gene>
    <name evidence="4" type="ORF">SYYSPA8_35310</name>
</gene>
<feature type="region of interest" description="Disordered" evidence="2">
    <location>
        <begin position="332"/>
        <end position="372"/>
    </location>
</feature>
<dbReference type="Proteomes" id="UP001291653">
    <property type="component" value="Unassembled WGS sequence"/>
</dbReference>
<dbReference type="SUPFAM" id="SSF50494">
    <property type="entry name" value="Trypsin-like serine proteases"/>
    <property type="match status" value="1"/>
</dbReference>
<protein>
    <submittedName>
        <fullName evidence="4">Secreted protein</fullName>
    </submittedName>
</protein>
<feature type="compositionally biased region" description="Basic and acidic residues" evidence="2">
    <location>
        <begin position="342"/>
        <end position="354"/>
    </location>
</feature>
<dbReference type="InterPro" id="IPR050966">
    <property type="entry name" value="Glutamyl_endopeptidase"/>
</dbReference>
<feature type="region of interest" description="Disordered" evidence="2">
    <location>
        <begin position="99"/>
        <end position="136"/>
    </location>
</feature>
<evidence type="ECO:0000313" key="5">
    <source>
        <dbReference type="Proteomes" id="UP001291653"/>
    </source>
</evidence>
<comment type="caution">
    <text evidence="4">The sequence shown here is derived from an EMBL/GenBank/DDBJ whole genome shotgun (WGS) entry which is preliminary data.</text>
</comment>
<name>A0ABQ5PBN1_9ACTN</name>
<dbReference type="PANTHER" id="PTHR15462">
    <property type="entry name" value="SERINE PROTEASE"/>
    <property type="match status" value="1"/>
</dbReference>
<evidence type="ECO:0000256" key="1">
    <source>
        <dbReference type="ARBA" id="ARBA00022729"/>
    </source>
</evidence>
<accession>A0ABQ5PBN1</accession>
<evidence type="ECO:0000256" key="2">
    <source>
        <dbReference type="SAM" id="MobiDB-lite"/>
    </source>
</evidence>
<dbReference type="InterPro" id="IPR009003">
    <property type="entry name" value="Peptidase_S1_PA"/>
</dbReference>